<gene>
    <name evidence="2" type="ORF">P5673_017365</name>
</gene>
<feature type="transmembrane region" description="Helical" evidence="1">
    <location>
        <begin position="508"/>
        <end position="534"/>
    </location>
</feature>
<protein>
    <submittedName>
        <fullName evidence="2">Uncharacterized protein</fullName>
    </submittedName>
</protein>
<sequence length="743" mass="87319">MASPLRLYFVSGLLIITGCLFGSCSFVDVCSAERCLASDQLCQFIWANRAEMTEKIRGRLKHQTHKRFLRFKSPVYYLDTEGKWKQAKDEFETWVTVAETHQYMLRFPHNLNVLSLGTMGIIMDEFWGPDGKWDIWGYCTKPCAKLKRPQCSLSRRDIQEFVANATERDKQDWNYICFQLDYDVNDVIRNPNTAVPDIFYYWRFLRQLFTKRPYLGKGISKNDFVHYNCFDKKGKLHEKELLRNYFVIFIIAVILWLYSPLLVHYFPSSQPPAINYPAGLNHKDFCPTFKSPVSFGGFLRCILCFYMEESKGIKSRIRRFFFLSPFFMISFRLWYTPYQIYFVMFSVTFLVAALVPEFLSVYLKDELPTHFLGLWKYPEGVFRENARKKEYQFLAHCMSERIYLISDLRFWEMLVEKSFKVPPTFFAKTWAELYQSHPLIETVVSVFLCVVTLAICAVIAVFYHLVPAFYFYKVLFLAIYTQMNDNVRQAWHKQWAWCRYNAFLTALVFFHGVTLAAFLVYLIVAAMFCCYLLAEVTMLTYIGAVLIPTMAFKYVSLIGVVSIGLYKINKDLRENYDRIRDQVVKILENSDHLTRLNSDCTATNPEAFERMAPTNDALLRIQLKKDPQSSKVVLYRDHFATYLSRPLLDFCIEVCDPLRKQMMFIFVEVFLMTFYVLIAMWIKNVFHKENEVSSIFIIAQTIGLTFVPNLLQFVAHKSHFGKKDDVLLSQRVHDAIVMYVAKQ</sequence>
<feature type="transmembrane region" description="Helical" evidence="1">
    <location>
        <begin position="319"/>
        <end position="335"/>
    </location>
</feature>
<accession>A0AAD9V3G2</accession>
<keyword evidence="3" id="KW-1185">Reference proteome</keyword>
<feature type="transmembrane region" description="Helical" evidence="1">
    <location>
        <begin position="443"/>
        <end position="463"/>
    </location>
</feature>
<keyword evidence="1" id="KW-1133">Transmembrane helix</keyword>
<reference evidence="2" key="2">
    <citation type="journal article" date="2023" name="Science">
        <title>Genomic signatures of disease resistance in endangered staghorn corals.</title>
        <authorList>
            <person name="Vollmer S.V."/>
            <person name="Selwyn J.D."/>
            <person name="Despard B.A."/>
            <person name="Roesel C.L."/>
        </authorList>
    </citation>
    <scope>NUCLEOTIDE SEQUENCE</scope>
    <source>
        <strain evidence="2">K2</strain>
    </source>
</reference>
<feature type="transmembrane region" description="Helical" evidence="1">
    <location>
        <begin position="245"/>
        <end position="267"/>
    </location>
</feature>
<evidence type="ECO:0000313" key="2">
    <source>
        <dbReference type="EMBL" id="KAK2559816.1"/>
    </source>
</evidence>
<evidence type="ECO:0000256" key="1">
    <source>
        <dbReference type="SAM" id="Phobius"/>
    </source>
</evidence>
<dbReference type="EMBL" id="JARQWQ010000038">
    <property type="protein sequence ID" value="KAK2559816.1"/>
    <property type="molecule type" value="Genomic_DNA"/>
</dbReference>
<organism evidence="2 3">
    <name type="scientific">Acropora cervicornis</name>
    <name type="common">Staghorn coral</name>
    <dbReference type="NCBI Taxonomy" id="6130"/>
    <lineage>
        <taxon>Eukaryota</taxon>
        <taxon>Metazoa</taxon>
        <taxon>Cnidaria</taxon>
        <taxon>Anthozoa</taxon>
        <taxon>Hexacorallia</taxon>
        <taxon>Scleractinia</taxon>
        <taxon>Astrocoeniina</taxon>
        <taxon>Acroporidae</taxon>
        <taxon>Acropora</taxon>
    </lineage>
</organism>
<proteinExistence type="predicted"/>
<dbReference type="AlphaFoldDB" id="A0AAD9V3G2"/>
<comment type="caution">
    <text evidence="2">The sequence shown here is derived from an EMBL/GenBank/DDBJ whole genome shotgun (WGS) entry which is preliminary data.</text>
</comment>
<feature type="transmembrane region" description="Helical" evidence="1">
    <location>
        <begin position="341"/>
        <end position="363"/>
    </location>
</feature>
<evidence type="ECO:0000313" key="3">
    <source>
        <dbReference type="Proteomes" id="UP001249851"/>
    </source>
</evidence>
<keyword evidence="1" id="KW-0812">Transmembrane</keyword>
<name>A0AAD9V3G2_ACRCE</name>
<feature type="transmembrane region" description="Helical" evidence="1">
    <location>
        <begin position="6"/>
        <end position="27"/>
    </location>
</feature>
<feature type="transmembrane region" description="Helical" evidence="1">
    <location>
        <begin position="694"/>
        <end position="715"/>
    </location>
</feature>
<feature type="transmembrane region" description="Helical" evidence="1">
    <location>
        <begin position="540"/>
        <end position="566"/>
    </location>
</feature>
<keyword evidence="1" id="KW-0472">Membrane</keyword>
<dbReference type="PROSITE" id="PS51257">
    <property type="entry name" value="PROKAR_LIPOPROTEIN"/>
    <property type="match status" value="1"/>
</dbReference>
<feature type="transmembrane region" description="Helical" evidence="1">
    <location>
        <begin position="662"/>
        <end position="682"/>
    </location>
</feature>
<dbReference type="Proteomes" id="UP001249851">
    <property type="component" value="Unassembled WGS sequence"/>
</dbReference>
<reference evidence="2" key="1">
    <citation type="journal article" date="2023" name="G3 (Bethesda)">
        <title>Whole genome assembly and annotation of the endangered Caribbean coral Acropora cervicornis.</title>
        <authorList>
            <person name="Selwyn J.D."/>
            <person name="Vollmer S.V."/>
        </authorList>
    </citation>
    <scope>NUCLEOTIDE SEQUENCE</scope>
    <source>
        <strain evidence="2">K2</strain>
    </source>
</reference>